<sequence>MEPTSMQTGNPGVLLRGATAGIRRLVQRGSRRSGGGTNLAGMAGMVQVTEAGMMSSRAGMPREAHLEKQRRRTATRQRLQAFQLKSDRREAEQGGMARTATRQRLQAFQLKSDRREAEQGGMARTATRQRLQAFQLKSDRREAEQGGMARTAAVWPTSPASGKGASPSSEPNYSGC</sequence>
<keyword evidence="3" id="KW-1185">Reference proteome</keyword>
<feature type="region of interest" description="Disordered" evidence="1">
    <location>
        <begin position="83"/>
        <end position="103"/>
    </location>
</feature>
<gene>
    <name evidence="2" type="ORF">EVOR1521_LOCUS22287</name>
</gene>
<reference evidence="2" key="1">
    <citation type="submission" date="2023-08" db="EMBL/GenBank/DDBJ databases">
        <authorList>
            <person name="Chen Y."/>
            <person name="Shah S."/>
            <person name="Dougan E. K."/>
            <person name="Thang M."/>
            <person name="Chan C."/>
        </authorList>
    </citation>
    <scope>NUCLEOTIDE SEQUENCE</scope>
</reference>
<organism evidence="2 3">
    <name type="scientific">Effrenium voratum</name>
    <dbReference type="NCBI Taxonomy" id="2562239"/>
    <lineage>
        <taxon>Eukaryota</taxon>
        <taxon>Sar</taxon>
        <taxon>Alveolata</taxon>
        <taxon>Dinophyceae</taxon>
        <taxon>Suessiales</taxon>
        <taxon>Symbiodiniaceae</taxon>
        <taxon>Effrenium</taxon>
    </lineage>
</organism>
<feature type="region of interest" description="Disordered" evidence="1">
    <location>
        <begin position="137"/>
        <end position="176"/>
    </location>
</feature>
<comment type="caution">
    <text evidence="2">The sequence shown here is derived from an EMBL/GenBank/DDBJ whole genome shotgun (WGS) entry which is preliminary data.</text>
</comment>
<protein>
    <submittedName>
        <fullName evidence="2">Uncharacterized protein</fullName>
    </submittedName>
</protein>
<dbReference type="EMBL" id="CAUJNA010003302">
    <property type="protein sequence ID" value="CAJ1398508.1"/>
    <property type="molecule type" value="Genomic_DNA"/>
</dbReference>
<feature type="compositionally biased region" description="Low complexity" evidence="1">
    <location>
        <begin position="158"/>
        <end position="169"/>
    </location>
</feature>
<dbReference type="Proteomes" id="UP001178507">
    <property type="component" value="Unassembled WGS sequence"/>
</dbReference>
<evidence type="ECO:0000313" key="3">
    <source>
        <dbReference type="Proteomes" id="UP001178507"/>
    </source>
</evidence>
<accession>A0AA36J2N6</accession>
<evidence type="ECO:0000313" key="2">
    <source>
        <dbReference type="EMBL" id="CAJ1398508.1"/>
    </source>
</evidence>
<proteinExistence type="predicted"/>
<name>A0AA36J2N6_9DINO</name>
<dbReference type="AlphaFoldDB" id="A0AA36J2N6"/>
<evidence type="ECO:0000256" key="1">
    <source>
        <dbReference type="SAM" id="MobiDB-lite"/>
    </source>
</evidence>